<feature type="DNA-binding region" description="H-T-H motif" evidence="2">
    <location>
        <begin position="29"/>
        <end position="48"/>
    </location>
</feature>
<dbReference type="Gene3D" id="1.10.357.10">
    <property type="entry name" value="Tetracycline Repressor, domain 2"/>
    <property type="match status" value="1"/>
</dbReference>
<dbReference type="PROSITE" id="PS50977">
    <property type="entry name" value="HTH_TETR_2"/>
    <property type="match status" value="1"/>
</dbReference>
<dbReference type="EMBL" id="QFOI01000250">
    <property type="protein sequence ID" value="PZP45764.1"/>
    <property type="molecule type" value="Genomic_DNA"/>
</dbReference>
<dbReference type="InterPro" id="IPR001647">
    <property type="entry name" value="HTH_TetR"/>
</dbReference>
<reference evidence="4 5" key="1">
    <citation type="submission" date="2017-11" db="EMBL/GenBank/DDBJ databases">
        <title>Infants hospitalized years apart are colonized by the same room-sourced microbial strains.</title>
        <authorList>
            <person name="Brooks B."/>
            <person name="Olm M.R."/>
            <person name="Firek B.A."/>
            <person name="Baker R."/>
            <person name="Thomas B.C."/>
            <person name="Morowitz M.J."/>
            <person name="Banfield J.F."/>
        </authorList>
    </citation>
    <scope>NUCLEOTIDE SEQUENCE [LARGE SCALE GENOMIC DNA]</scope>
    <source>
        <strain evidence="4">S2_009_000_R2_76</strain>
    </source>
</reference>
<dbReference type="AlphaFoldDB" id="A0A2W5EV07"/>
<name>A0A2W5EV07_9SPHI</name>
<comment type="caution">
    <text evidence="4">The sequence shown here is derived from an EMBL/GenBank/DDBJ whole genome shotgun (WGS) entry which is preliminary data.</text>
</comment>
<dbReference type="Gene3D" id="1.10.10.60">
    <property type="entry name" value="Homeodomain-like"/>
    <property type="match status" value="1"/>
</dbReference>
<evidence type="ECO:0000256" key="1">
    <source>
        <dbReference type="ARBA" id="ARBA00023125"/>
    </source>
</evidence>
<keyword evidence="1 2" id="KW-0238">DNA-binding</keyword>
<dbReference type="InterPro" id="IPR009057">
    <property type="entry name" value="Homeodomain-like_sf"/>
</dbReference>
<feature type="domain" description="HTH tetR-type" evidence="3">
    <location>
        <begin position="6"/>
        <end position="66"/>
    </location>
</feature>
<evidence type="ECO:0000313" key="4">
    <source>
        <dbReference type="EMBL" id="PZP45764.1"/>
    </source>
</evidence>
<dbReference type="GO" id="GO:0003677">
    <property type="term" value="F:DNA binding"/>
    <property type="evidence" value="ECO:0007669"/>
    <property type="project" value="UniProtKB-UniRule"/>
</dbReference>
<gene>
    <name evidence="4" type="ORF">DI598_12895</name>
</gene>
<dbReference type="SUPFAM" id="SSF46689">
    <property type="entry name" value="Homeodomain-like"/>
    <property type="match status" value="1"/>
</dbReference>
<dbReference type="PRINTS" id="PR00455">
    <property type="entry name" value="HTHTETR"/>
</dbReference>
<dbReference type="Pfam" id="PF00440">
    <property type="entry name" value="TetR_N"/>
    <property type="match status" value="1"/>
</dbReference>
<dbReference type="InterPro" id="IPR050624">
    <property type="entry name" value="HTH-type_Tx_Regulator"/>
</dbReference>
<sequence length="174" mass="20388">MESKSKVTKEYIINQAKEVFVQLGYTSVTMADIATATQMGRSSLYYYFKNKEEVFFAIAEDEFSHILAKAKTKIKSNHSFYENFLAFNKERLNLLKNLSKVYDNLIKDIRANPAILYSMRNIKHIQECDAYRQMIVWGIKKHDIAPISSEDLNFLIIKSSTIWFKQKIALYEYP</sequence>
<dbReference type="PANTHER" id="PTHR43479:SF11">
    <property type="entry name" value="ACREF_ENVCD OPERON REPRESSOR-RELATED"/>
    <property type="match status" value="1"/>
</dbReference>
<protein>
    <submittedName>
        <fullName evidence="4">TetR/AcrR family transcriptional regulator</fullName>
    </submittedName>
</protein>
<accession>A0A2W5EV07</accession>
<evidence type="ECO:0000259" key="3">
    <source>
        <dbReference type="PROSITE" id="PS50977"/>
    </source>
</evidence>
<evidence type="ECO:0000256" key="2">
    <source>
        <dbReference type="PROSITE-ProRule" id="PRU00335"/>
    </source>
</evidence>
<proteinExistence type="predicted"/>
<organism evidence="4 5">
    <name type="scientific">Pseudopedobacter saltans</name>
    <dbReference type="NCBI Taxonomy" id="151895"/>
    <lineage>
        <taxon>Bacteria</taxon>
        <taxon>Pseudomonadati</taxon>
        <taxon>Bacteroidota</taxon>
        <taxon>Sphingobacteriia</taxon>
        <taxon>Sphingobacteriales</taxon>
        <taxon>Sphingobacteriaceae</taxon>
        <taxon>Pseudopedobacter</taxon>
    </lineage>
</organism>
<dbReference type="PANTHER" id="PTHR43479">
    <property type="entry name" value="ACREF/ENVCD OPERON REPRESSOR-RELATED"/>
    <property type="match status" value="1"/>
</dbReference>
<evidence type="ECO:0000313" key="5">
    <source>
        <dbReference type="Proteomes" id="UP000249645"/>
    </source>
</evidence>
<dbReference type="Proteomes" id="UP000249645">
    <property type="component" value="Unassembled WGS sequence"/>
</dbReference>